<protein>
    <recommendedName>
        <fullName evidence="5">FRIGIDA-like protein</fullName>
    </recommendedName>
</protein>
<keyword evidence="7" id="KW-1185">Reference proteome</keyword>
<evidence type="ECO:0000313" key="6">
    <source>
        <dbReference type="EMBL" id="GMN25219.1"/>
    </source>
</evidence>
<evidence type="ECO:0000313" key="7">
    <source>
        <dbReference type="Proteomes" id="UP001187192"/>
    </source>
</evidence>
<dbReference type="Proteomes" id="UP001187192">
    <property type="component" value="Unassembled WGS sequence"/>
</dbReference>
<evidence type="ECO:0000256" key="2">
    <source>
        <dbReference type="ARBA" id="ARBA00022473"/>
    </source>
</evidence>
<evidence type="ECO:0000256" key="3">
    <source>
        <dbReference type="ARBA" id="ARBA00022782"/>
    </source>
</evidence>
<keyword evidence="2 5" id="KW-0217">Developmental protein</keyword>
<evidence type="ECO:0000256" key="4">
    <source>
        <dbReference type="ARBA" id="ARBA00023089"/>
    </source>
</evidence>
<dbReference type="InterPro" id="IPR012474">
    <property type="entry name" value="Frigida"/>
</dbReference>
<dbReference type="GO" id="GO:0009908">
    <property type="term" value="P:flower development"/>
    <property type="evidence" value="ECO:0007669"/>
    <property type="project" value="UniProtKB-KW"/>
</dbReference>
<dbReference type="PANTHER" id="PTHR31791">
    <property type="entry name" value="FRIGIDA-LIKE PROTEIN 3-RELATED"/>
    <property type="match status" value="1"/>
</dbReference>
<keyword evidence="3 5" id="KW-0221">Differentiation</keyword>
<dbReference type="GO" id="GO:0030154">
    <property type="term" value="P:cell differentiation"/>
    <property type="evidence" value="ECO:0007669"/>
    <property type="project" value="UniProtKB-KW"/>
</dbReference>
<dbReference type="AlphaFoldDB" id="A0AA87Z3X6"/>
<dbReference type="Pfam" id="PF07899">
    <property type="entry name" value="Frigida"/>
    <property type="match status" value="3"/>
</dbReference>
<organism evidence="6 7">
    <name type="scientific">Ficus carica</name>
    <name type="common">Common fig</name>
    <dbReference type="NCBI Taxonomy" id="3494"/>
    <lineage>
        <taxon>Eukaryota</taxon>
        <taxon>Viridiplantae</taxon>
        <taxon>Streptophyta</taxon>
        <taxon>Embryophyta</taxon>
        <taxon>Tracheophyta</taxon>
        <taxon>Spermatophyta</taxon>
        <taxon>Magnoliopsida</taxon>
        <taxon>eudicotyledons</taxon>
        <taxon>Gunneridae</taxon>
        <taxon>Pentapetalae</taxon>
        <taxon>rosids</taxon>
        <taxon>fabids</taxon>
        <taxon>Rosales</taxon>
        <taxon>Moraceae</taxon>
        <taxon>Ficeae</taxon>
        <taxon>Ficus</taxon>
    </lineage>
</organism>
<reference evidence="6" key="1">
    <citation type="submission" date="2023-07" db="EMBL/GenBank/DDBJ databases">
        <title>draft genome sequence of fig (Ficus carica).</title>
        <authorList>
            <person name="Takahashi T."/>
            <person name="Nishimura K."/>
        </authorList>
    </citation>
    <scope>NUCLEOTIDE SEQUENCE</scope>
</reference>
<dbReference type="EMBL" id="BTGU01000001">
    <property type="protein sequence ID" value="GMN25219.1"/>
    <property type="molecule type" value="Genomic_DNA"/>
</dbReference>
<evidence type="ECO:0000256" key="5">
    <source>
        <dbReference type="RuleBase" id="RU364012"/>
    </source>
</evidence>
<gene>
    <name evidence="6" type="ORF">TIFTF001_000854</name>
</gene>
<keyword evidence="4 5" id="KW-0287">Flowering</keyword>
<evidence type="ECO:0000256" key="1">
    <source>
        <dbReference type="ARBA" id="ARBA00008956"/>
    </source>
</evidence>
<comment type="caution">
    <text evidence="6">The sequence shown here is derived from an EMBL/GenBank/DDBJ whole genome shotgun (WGS) entry which is preliminary data.</text>
</comment>
<name>A0AA87Z3X6_FICCA</name>
<comment type="similarity">
    <text evidence="1 5">Belongs to the Frigida family.</text>
</comment>
<dbReference type="PANTHER" id="PTHR31791:SF33">
    <property type="entry name" value="FRIGIDA-LIKE PROTEIN"/>
    <property type="match status" value="1"/>
</dbReference>
<sequence>MEEEEDHLVSHQKSIEARLEELEMKETHVRNLLKELESKENEVDLGSVAAMDGKELLGFLNEHVGQQEKLHNGVFQALKSCQEPGKLVLDAVKEFYCENGEMGVGGSVLRRSCVVLLEQLTRLRPRIVGPVQAEAARLAREWRAKMRMQERQKSGVLEVMGFLLLLGAYGLVDEFDIGELLCVFESIGQQSGQAEVVSELGVELGPADNKDLVSTTLNSREKIDGSSKKELQLVSQIASSFASRLEALKSFCVAMDARSLKLFLYQHVELGYDSLCNEVCDALGHAPDPAKLVLDAIPGFLPSQPEFDKSLSISKVRKSCILLLEQLMAISPQLSPHVREEALKMSDYWGANLGKIYQRPGTVYGFLLFLAAFGFRSNYETDELLRLLGIASQYKASPVLCQVLGLADKAEVVIQTLIQKTLLLEAIDSVYAYEVTDKFKPVRLLKGYLNYSKKRIYKKGNKANLIQAIDKEIATVKTVIKYIAKYKLESEYPPEDLEKQIVELENEKKEPKIVEQSQKEYSKLDNRINSFSTSPWHQLESFCISRDGRGSSILYHDPVEKHDSVASSSASPWPELKSFCINMDGKSLRLFLYNHVQEHDFMCSEVCDALQHASDPAKLVLDAIPGFPRPLPEFDKSLSLNKVRKSCVLLLEQLITISPVINPRVKEEALKMANEWRANLVQNNLTGLNVYGFLHFIVAYGFTSNYEADELLGLLATANQHKVSPGLCQILGLQDKVVDLIVNLIEKTLLLEAIEHIYAFGVVDMFQPVSLLKDYLKHSKEKIYKKGTKSVSRQAIDREIEAVRTVIHYITKYKLESEYRPGNLENYIVELEKRKRLV</sequence>
<accession>A0AA87Z3X6</accession>
<proteinExistence type="inferred from homology"/>